<protein>
    <submittedName>
        <fullName evidence="1">Uncharacterized protein</fullName>
    </submittedName>
</protein>
<organism evidence="1">
    <name type="scientific">Arundo donax</name>
    <name type="common">Giant reed</name>
    <name type="synonym">Donax arundinaceus</name>
    <dbReference type="NCBI Taxonomy" id="35708"/>
    <lineage>
        <taxon>Eukaryota</taxon>
        <taxon>Viridiplantae</taxon>
        <taxon>Streptophyta</taxon>
        <taxon>Embryophyta</taxon>
        <taxon>Tracheophyta</taxon>
        <taxon>Spermatophyta</taxon>
        <taxon>Magnoliopsida</taxon>
        <taxon>Liliopsida</taxon>
        <taxon>Poales</taxon>
        <taxon>Poaceae</taxon>
        <taxon>PACMAD clade</taxon>
        <taxon>Arundinoideae</taxon>
        <taxon>Arundineae</taxon>
        <taxon>Arundo</taxon>
    </lineage>
</organism>
<evidence type="ECO:0000313" key="1">
    <source>
        <dbReference type="EMBL" id="JAD35120.1"/>
    </source>
</evidence>
<sequence>MKFYYLTFQVRVTKPITAKPNEHKNFSGSCGRR</sequence>
<accession>A0A0A8ZEI6</accession>
<reference evidence="1" key="2">
    <citation type="journal article" date="2015" name="Data Brief">
        <title>Shoot transcriptome of the giant reed, Arundo donax.</title>
        <authorList>
            <person name="Barrero R.A."/>
            <person name="Guerrero F.D."/>
            <person name="Moolhuijzen P."/>
            <person name="Goolsby J.A."/>
            <person name="Tidwell J."/>
            <person name="Bellgard S.E."/>
            <person name="Bellgard M.I."/>
        </authorList>
    </citation>
    <scope>NUCLEOTIDE SEQUENCE</scope>
    <source>
        <tissue evidence="1">Shoot tissue taken approximately 20 cm above the soil surface</tissue>
    </source>
</reference>
<dbReference type="AlphaFoldDB" id="A0A0A8ZEI6"/>
<dbReference type="EMBL" id="GBRH01262775">
    <property type="protein sequence ID" value="JAD35120.1"/>
    <property type="molecule type" value="Transcribed_RNA"/>
</dbReference>
<reference evidence="1" key="1">
    <citation type="submission" date="2014-09" db="EMBL/GenBank/DDBJ databases">
        <authorList>
            <person name="Magalhaes I.L.F."/>
            <person name="Oliveira U."/>
            <person name="Santos F.R."/>
            <person name="Vidigal T.H.D.A."/>
            <person name="Brescovit A.D."/>
            <person name="Santos A.J."/>
        </authorList>
    </citation>
    <scope>NUCLEOTIDE SEQUENCE</scope>
    <source>
        <tissue evidence="1">Shoot tissue taken approximately 20 cm above the soil surface</tissue>
    </source>
</reference>
<proteinExistence type="predicted"/>
<name>A0A0A8ZEI6_ARUDO</name>